<organism evidence="2 3">
    <name type="scientific">Hyalangium minutum</name>
    <dbReference type="NCBI Taxonomy" id="394096"/>
    <lineage>
        <taxon>Bacteria</taxon>
        <taxon>Pseudomonadati</taxon>
        <taxon>Myxococcota</taxon>
        <taxon>Myxococcia</taxon>
        <taxon>Myxococcales</taxon>
        <taxon>Cystobacterineae</taxon>
        <taxon>Archangiaceae</taxon>
        <taxon>Hyalangium</taxon>
    </lineage>
</organism>
<keyword evidence="3" id="KW-1185">Reference proteome</keyword>
<feature type="domain" description="Peptidase S1" evidence="1">
    <location>
        <begin position="25"/>
        <end position="150"/>
    </location>
</feature>
<dbReference type="InterPro" id="IPR043504">
    <property type="entry name" value="Peptidase_S1_PA_chymotrypsin"/>
</dbReference>
<dbReference type="InterPro" id="IPR001254">
    <property type="entry name" value="Trypsin_dom"/>
</dbReference>
<sequence>MVVHEGFRSELDVAGGRLFVKSKVADLAVIYLEKELANTSWDNKLREAEVLLNDEVTVVGYGAVADEPALKGIRRFGSNVVAELRLSNDRKGREIRFRFPGAHTHRGDSGGPCFLEEKGTRYLVGINGGYVSQGATESWFTSTSSYRDWIAKQIEEAKKRETS</sequence>
<reference evidence="2 3" key="1">
    <citation type="submission" date="2014-04" db="EMBL/GenBank/DDBJ databases">
        <title>Genome assembly of Hyalangium minutum DSM 14724.</title>
        <authorList>
            <person name="Sharma G."/>
            <person name="Subramanian S."/>
        </authorList>
    </citation>
    <scope>NUCLEOTIDE SEQUENCE [LARGE SCALE GENOMIC DNA]</scope>
    <source>
        <strain evidence="2 3">DSM 14724</strain>
    </source>
</reference>
<name>A0A085WHI8_9BACT</name>
<accession>A0A085WHI8</accession>
<proteinExistence type="predicted"/>
<dbReference type="Proteomes" id="UP000028725">
    <property type="component" value="Unassembled WGS sequence"/>
</dbReference>
<dbReference type="AlphaFoldDB" id="A0A085WHI8"/>
<dbReference type="EMBL" id="JMCB01000008">
    <property type="protein sequence ID" value="KFE67151.1"/>
    <property type="molecule type" value="Genomic_DNA"/>
</dbReference>
<dbReference type="Gene3D" id="2.40.10.10">
    <property type="entry name" value="Trypsin-like serine proteases"/>
    <property type="match status" value="1"/>
</dbReference>
<evidence type="ECO:0000259" key="1">
    <source>
        <dbReference type="Pfam" id="PF00089"/>
    </source>
</evidence>
<dbReference type="InterPro" id="IPR009003">
    <property type="entry name" value="Peptidase_S1_PA"/>
</dbReference>
<protein>
    <recommendedName>
        <fullName evidence="1">Peptidase S1 domain-containing protein</fullName>
    </recommendedName>
</protein>
<dbReference type="GO" id="GO:0004252">
    <property type="term" value="F:serine-type endopeptidase activity"/>
    <property type="evidence" value="ECO:0007669"/>
    <property type="project" value="InterPro"/>
</dbReference>
<dbReference type="SUPFAM" id="SSF50494">
    <property type="entry name" value="Trypsin-like serine proteases"/>
    <property type="match status" value="1"/>
</dbReference>
<dbReference type="GO" id="GO:0006508">
    <property type="term" value="P:proteolysis"/>
    <property type="evidence" value="ECO:0007669"/>
    <property type="project" value="InterPro"/>
</dbReference>
<comment type="caution">
    <text evidence="2">The sequence shown here is derived from an EMBL/GenBank/DDBJ whole genome shotgun (WGS) entry which is preliminary data.</text>
</comment>
<dbReference type="Pfam" id="PF00089">
    <property type="entry name" value="Trypsin"/>
    <property type="match status" value="1"/>
</dbReference>
<evidence type="ECO:0000313" key="3">
    <source>
        <dbReference type="Proteomes" id="UP000028725"/>
    </source>
</evidence>
<evidence type="ECO:0000313" key="2">
    <source>
        <dbReference type="EMBL" id="KFE67151.1"/>
    </source>
</evidence>
<gene>
    <name evidence="2" type="ORF">DB31_8504</name>
</gene>